<accession>A0ABS8SK16</accession>
<reference evidence="1 2" key="1">
    <citation type="journal article" date="2021" name="BMC Genomics">
        <title>Datura genome reveals duplications of psychoactive alkaloid biosynthetic genes and high mutation rate following tissue culture.</title>
        <authorList>
            <person name="Rajewski A."/>
            <person name="Carter-House D."/>
            <person name="Stajich J."/>
            <person name="Litt A."/>
        </authorList>
    </citation>
    <scope>NUCLEOTIDE SEQUENCE [LARGE SCALE GENOMIC DNA]</scope>
    <source>
        <strain evidence="1">AR-01</strain>
    </source>
</reference>
<evidence type="ECO:0000313" key="2">
    <source>
        <dbReference type="Proteomes" id="UP000823775"/>
    </source>
</evidence>
<proteinExistence type="predicted"/>
<organism evidence="1 2">
    <name type="scientific">Datura stramonium</name>
    <name type="common">Jimsonweed</name>
    <name type="synonym">Common thornapple</name>
    <dbReference type="NCBI Taxonomy" id="4076"/>
    <lineage>
        <taxon>Eukaryota</taxon>
        <taxon>Viridiplantae</taxon>
        <taxon>Streptophyta</taxon>
        <taxon>Embryophyta</taxon>
        <taxon>Tracheophyta</taxon>
        <taxon>Spermatophyta</taxon>
        <taxon>Magnoliopsida</taxon>
        <taxon>eudicotyledons</taxon>
        <taxon>Gunneridae</taxon>
        <taxon>Pentapetalae</taxon>
        <taxon>asterids</taxon>
        <taxon>lamiids</taxon>
        <taxon>Solanales</taxon>
        <taxon>Solanaceae</taxon>
        <taxon>Solanoideae</taxon>
        <taxon>Datureae</taxon>
        <taxon>Datura</taxon>
    </lineage>
</organism>
<feature type="non-terminal residue" evidence="1">
    <location>
        <position position="1"/>
    </location>
</feature>
<gene>
    <name evidence="1" type="ORF">HAX54_039404</name>
</gene>
<name>A0ABS8SK16_DATST</name>
<evidence type="ECO:0000313" key="1">
    <source>
        <dbReference type="EMBL" id="MCD7458859.1"/>
    </source>
</evidence>
<dbReference type="EMBL" id="JACEIK010000546">
    <property type="protein sequence ID" value="MCD7458859.1"/>
    <property type="molecule type" value="Genomic_DNA"/>
</dbReference>
<dbReference type="Proteomes" id="UP000823775">
    <property type="component" value="Unassembled WGS sequence"/>
</dbReference>
<protein>
    <submittedName>
        <fullName evidence="1">Uncharacterized protein</fullName>
    </submittedName>
</protein>
<keyword evidence="2" id="KW-1185">Reference proteome</keyword>
<sequence length="92" mass="10580">KMVCQLKDGLRMRKKAILNDEAKNGQSFQKMQAYKGVIMASWNENGFGGLITHIHIVEDSIFELSTPQEVVVEEEIFISMDEAQNLYDHNDY</sequence>
<comment type="caution">
    <text evidence="1">The sequence shown here is derived from an EMBL/GenBank/DDBJ whole genome shotgun (WGS) entry which is preliminary data.</text>
</comment>